<gene>
    <name evidence="7" type="ORF">AYI68_g1913</name>
</gene>
<evidence type="ECO:0000259" key="6">
    <source>
        <dbReference type="Pfam" id="PF03151"/>
    </source>
</evidence>
<feature type="transmembrane region" description="Helical" evidence="5">
    <location>
        <begin position="29"/>
        <end position="50"/>
    </location>
</feature>
<keyword evidence="2 5" id="KW-0812">Transmembrane</keyword>
<evidence type="ECO:0000256" key="4">
    <source>
        <dbReference type="ARBA" id="ARBA00023136"/>
    </source>
</evidence>
<evidence type="ECO:0000313" key="8">
    <source>
        <dbReference type="Proteomes" id="UP000187455"/>
    </source>
</evidence>
<dbReference type="InterPro" id="IPR004853">
    <property type="entry name" value="Sugar_P_trans_dom"/>
</dbReference>
<dbReference type="InterPro" id="IPR037185">
    <property type="entry name" value="EmrE-like"/>
</dbReference>
<dbReference type="OrthoDB" id="18894at2759"/>
<accession>A0A1R0H4A8</accession>
<evidence type="ECO:0000256" key="2">
    <source>
        <dbReference type="ARBA" id="ARBA00022692"/>
    </source>
</evidence>
<keyword evidence="8" id="KW-1185">Reference proteome</keyword>
<feature type="transmembrane region" description="Helical" evidence="5">
    <location>
        <begin position="127"/>
        <end position="146"/>
    </location>
</feature>
<reference evidence="7 8" key="1">
    <citation type="journal article" date="2016" name="Mol. Biol. Evol.">
        <title>Genome-Wide Survey of Gut Fungi (Harpellales) Reveals the First Horizontally Transferred Ubiquitin Gene from a Mosquito Host.</title>
        <authorList>
            <person name="Wang Y."/>
            <person name="White M.M."/>
            <person name="Kvist S."/>
            <person name="Moncalvo J.M."/>
        </authorList>
    </citation>
    <scope>NUCLEOTIDE SEQUENCE [LARGE SCALE GENOMIC DNA]</scope>
    <source>
        <strain evidence="7 8">ALG-7-W6</strain>
    </source>
</reference>
<comment type="caution">
    <text evidence="7">The sequence shown here is derived from an EMBL/GenBank/DDBJ whole genome shotgun (WGS) entry which is preliminary data.</text>
</comment>
<protein>
    <submittedName>
        <fullName evidence="7">Putative sugar phosphate/phosphate translocator</fullName>
    </submittedName>
</protein>
<dbReference type="Pfam" id="PF03151">
    <property type="entry name" value="TPT"/>
    <property type="match status" value="1"/>
</dbReference>
<evidence type="ECO:0000313" key="7">
    <source>
        <dbReference type="EMBL" id="OLY83933.1"/>
    </source>
</evidence>
<sequence>MSASAMSGVRWSMTQILIEKAKLGMNNPILTLSYLTPIMGIFLTILTLIFENPIFELPKSGFFDTFSNSISTIFLIAIGGFLATMMILSEFFLISLTSVLTLAVVGILKEVLMIILAVLIFGDQLTLINILGLFITIMGISLYNYLKVYGNLDMHKRGQTTPSLRGIYADVDSHSNFSLDGEFEMNEYSDSEPISRLDLDQVIKKRSLSNPDSENPFNVITHSNAINSDSNSL</sequence>
<dbReference type="InterPro" id="IPR050186">
    <property type="entry name" value="TPT_transporter"/>
</dbReference>
<dbReference type="SUPFAM" id="SSF103481">
    <property type="entry name" value="Multidrug resistance efflux transporter EmrE"/>
    <property type="match status" value="1"/>
</dbReference>
<dbReference type="Proteomes" id="UP000187455">
    <property type="component" value="Unassembled WGS sequence"/>
</dbReference>
<comment type="subcellular location">
    <subcellularLocation>
        <location evidence="1">Membrane</location>
        <topology evidence="1">Multi-pass membrane protein</topology>
    </subcellularLocation>
</comment>
<dbReference type="STRING" id="133383.A0A1R0H4A8"/>
<dbReference type="EMBL" id="LSSL01000692">
    <property type="protein sequence ID" value="OLY83933.1"/>
    <property type="molecule type" value="Genomic_DNA"/>
</dbReference>
<feature type="transmembrane region" description="Helical" evidence="5">
    <location>
        <begin position="100"/>
        <end position="121"/>
    </location>
</feature>
<organism evidence="7 8">
    <name type="scientific">Smittium mucronatum</name>
    <dbReference type="NCBI Taxonomy" id="133383"/>
    <lineage>
        <taxon>Eukaryota</taxon>
        <taxon>Fungi</taxon>
        <taxon>Fungi incertae sedis</taxon>
        <taxon>Zoopagomycota</taxon>
        <taxon>Kickxellomycotina</taxon>
        <taxon>Harpellomycetes</taxon>
        <taxon>Harpellales</taxon>
        <taxon>Legeriomycetaceae</taxon>
        <taxon>Smittium</taxon>
    </lineage>
</organism>
<name>A0A1R0H4A8_9FUNG</name>
<keyword evidence="3 5" id="KW-1133">Transmembrane helix</keyword>
<proteinExistence type="predicted"/>
<dbReference type="AlphaFoldDB" id="A0A1R0H4A8"/>
<dbReference type="PANTHER" id="PTHR11132">
    <property type="entry name" value="SOLUTE CARRIER FAMILY 35"/>
    <property type="match status" value="1"/>
</dbReference>
<feature type="domain" description="Sugar phosphate transporter" evidence="6">
    <location>
        <begin position="30"/>
        <end position="144"/>
    </location>
</feature>
<keyword evidence="4 5" id="KW-0472">Membrane</keyword>
<evidence type="ECO:0000256" key="1">
    <source>
        <dbReference type="ARBA" id="ARBA00004141"/>
    </source>
</evidence>
<evidence type="ECO:0000256" key="3">
    <source>
        <dbReference type="ARBA" id="ARBA00022989"/>
    </source>
</evidence>
<dbReference type="GO" id="GO:0016020">
    <property type="term" value="C:membrane"/>
    <property type="evidence" value="ECO:0007669"/>
    <property type="project" value="UniProtKB-SubCell"/>
</dbReference>
<evidence type="ECO:0000256" key="5">
    <source>
        <dbReference type="SAM" id="Phobius"/>
    </source>
</evidence>
<feature type="transmembrane region" description="Helical" evidence="5">
    <location>
        <begin position="70"/>
        <end position="93"/>
    </location>
</feature>